<name>A0ACA9R119_9GLOM</name>
<proteinExistence type="predicted"/>
<evidence type="ECO:0000313" key="2">
    <source>
        <dbReference type="Proteomes" id="UP000789920"/>
    </source>
</evidence>
<evidence type="ECO:0000313" key="1">
    <source>
        <dbReference type="EMBL" id="CAG8772046.1"/>
    </source>
</evidence>
<comment type="caution">
    <text evidence="1">The sequence shown here is derived from an EMBL/GenBank/DDBJ whole genome shotgun (WGS) entry which is preliminary data.</text>
</comment>
<protein>
    <submittedName>
        <fullName evidence="1">12768_t:CDS:1</fullName>
    </submittedName>
</protein>
<sequence>MFINTLVKGKIPVKALIDILSKFNTISESLFDKLKEDYGIRNPVENLYKDVIGKIKCLDLQFCYKGKWRSLDGTEMRKAKISFGHSPKTYDSYARIIIDGMSIPLIKENSNKDSSMKNNSPNSNPFLKDIEDIIRFIIHAVEKGTSRHIISDSHKYQHCHTGLHGKKKKNGKAKSEDANRSNPYA</sequence>
<dbReference type="EMBL" id="CAJVQC010040984">
    <property type="protein sequence ID" value="CAG8772046.1"/>
    <property type="molecule type" value="Genomic_DNA"/>
</dbReference>
<dbReference type="Proteomes" id="UP000789920">
    <property type="component" value="Unassembled WGS sequence"/>
</dbReference>
<keyword evidence="2" id="KW-1185">Reference proteome</keyword>
<organism evidence="1 2">
    <name type="scientific">Racocetra persica</name>
    <dbReference type="NCBI Taxonomy" id="160502"/>
    <lineage>
        <taxon>Eukaryota</taxon>
        <taxon>Fungi</taxon>
        <taxon>Fungi incertae sedis</taxon>
        <taxon>Mucoromycota</taxon>
        <taxon>Glomeromycotina</taxon>
        <taxon>Glomeromycetes</taxon>
        <taxon>Diversisporales</taxon>
        <taxon>Gigasporaceae</taxon>
        <taxon>Racocetra</taxon>
    </lineage>
</organism>
<gene>
    <name evidence="1" type="ORF">RPERSI_LOCUS16524</name>
</gene>
<reference evidence="1" key="1">
    <citation type="submission" date="2021-06" db="EMBL/GenBank/DDBJ databases">
        <authorList>
            <person name="Kallberg Y."/>
            <person name="Tangrot J."/>
            <person name="Rosling A."/>
        </authorList>
    </citation>
    <scope>NUCLEOTIDE SEQUENCE</scope>
    <source>
        <strain evidence="1">MA461A</strain>
    </source>
</reference>
<accession>A0ACA9R119</accession>